<evidence type="ECO:0000256" key="1">
    <source>
        <dbReference type="ARBA" id="ARBA00023002"/>
    </source>
</evidence>
<dbReference type="InterPro" id="IPR041694">
    <property type="entry name" value="ADH_N_2"/>
</dbReference>
<protein>
    <submittedName>
        <fullName evidence="3">NADP-dependent oxidoreductase</fullName>
    </submittedName>
</protein>
<name>A0A109MW09_9BACI</name>
<dbReference type="EMBL" id="LNNH01000032">
    <property type="protein sequence ID" value="KWW16583.1"/>
    <property type="molecule type" value="Genomic_DNA"/>
</dbReference>
<dbReference type="RefSeq" id="WP_061143317.1">
    <property type="nucleotide sequence ID" value="NZ_LNNH01000032.1"/>
</dbReference>
<dbReference type="PANTHER" id="PTHR43205">
    <property type="entry name" value="PROSTAGLANDIN REDUCTASE"/>
    <property type="match status" value="1"/>
</dbReference>
<evidence type="ECO:0000313" key="3">
    <source>
        <dbReference type="EMBL" id="KWW16583.1"/>
    </source>
</evidence>
<dbReference type="InterPro" id="IPR045010">
    <property type="entry name" value="MDR_fam"/>
</dbReference>
<organism evidence="3 4">
    <name type="scientific">Peribacillus simplex</name>
    <dbReference type="NCBI Taxonomy" id="1478"/>
    <lineage>
        <taxon>Bacteria</taxon>
        <taxon>Bacillati</taxon>
        <taxon>Bacillota</taxon>
        <taxon>Bacilli</taxon>
        <taxon>Bacillales</taxon>
        <taxon>Bacillaceae</taxon>
        <taxon>Peribacillus</taxon>
    </lineage>
</organism>
<dbReference type="AlphaFoldDB" id="A0A109MW09"/>
<dbReference type="InterPro" id="IPR011032">
    <property type="entry name" value="GroES-like_sf"/>
</dbReference>
<dbReference type="PANTHER" id="PTHR43205:SF7">
    <property type="entry name" value="PROSTAGLANDIN REDUCTASE 1"/>
    <property type="match status" value="1"/>
</dbReference>
<dbReference type="FunFam" id="3.40.50.720:FF:000121">
    <property type="entry name" value="Prostaglandin reductase 2"/>
    <property type="match status" value="1"/>
</dbReference>
<dbReference type="SUPFAM" id="SSF50129">
    <property type="entry name" value="GroES-like"/>
    <property type="match status" value="1"/>
</dbReference>
<evidence type="ECO:0000259" key="2">
    <source>
        <dbReference type="SMART" id="SM00829"/>
    </source>
</evidence>
<reference evidence="3 4" key="1">
    <citation type="submission" date="2015-11" db="EMBL/GenBank/DDBJ databases">
        <title>Genome Sequence of Bacillus simplex strain VanAntwerpen2.</title>
        <authorList>
            <person name="Couger M.B."/>
        </authorList>
    </citation>
    <scope>NUCLEOTIDE SEQUENCE [LARGE SCALE GENOMIC DNA]</scope>
    <source>
        <strain evidence="3 4">VanAntwerpen02</strain>
    </source>
</reference>
<dbReference type="InterPro" id="IPR020843">
    <property type="entry name" value="ER"/>
</dbReference>
<keyword evidence="1" id="KW-0560">Oxidoreductase</keyword>
<sequence length="342" mass="36925">MTQSKQQKITLANRPKGMPTKEDFKFVESDVPTPKGQEILVRTLYLSVDPYMRGRMQDTKSYIAPFELNKPITGGVVAEVVESKSDSFKKGDVVVGNIDWAEYTIVTEKEIRVIDPKVAPVTTYLGILGMTGLTAYFGLLDIGNPKEGETVVVSGAAGAVGSAVGQIAKIKGAKVVGIAGSDEKLEYLTNELGFDGAVNYKKDSFVDDLKRAVPDGVDVYFDNVGGEVTDAVFTLLNTNARIPLCGAISSYNAEGKDVGPRLQSAMIKTSATMKGFTVGNYASRFKEGATELGKWVQEGKLKYEETIIEGFENTPDAFLGLFKGTNLGKQLVKVAEPMFAKL</sequence>
<accession>A0A109MW09</accession>
<feature type="domain" description="Enoyl reductase (ER)" evidence="2">
    <location>
        <begin position="19"/>
        <end position="332"/>
    </location>
</feature>
<gene>
    <name evidence="3" type="ORF">AS888_24475</name>
</gene>
<evidence type="ECO:0000313" key="4">
    <source>
        <dbReference type="Proteomes" id="UP000064189"/>
    </source>
</evidence>
<dbReference type="InterPro" id="IPR013149">
    <property type="entry name" value="ADH-like_C"/>
</dbReference>
<keyword evidence="4" id="KW-1185">Reference proteome</keyword>
<dbReference type="SUPFAM" id="SSF51735">
    <property type="entry name" value="NAD(P)-binding Rossmann-fold domains"/>
    <property type="match status" value="1"/>
</dbReference>
<dbReference type="Gene3D" id="3.90.180.10">
    <property type="entry name" value="Medium-chain alcohol dehydrogenases, catalytic domain"/>
    <property type="match status" value="1"/>
</dbReference>
<dbReference type="Pfam" id="PF00107">
    <property type="entry name" value="ADH_zinc_N"/>
    <property type="match status" value="1"/>
</dbReference>
<dbReference type="Pfam" id="PF16884">
    <property type="entry name" value="ADH_N_2"/>
    <property type="match status" value="1"/>
</dbReference>
<proteinExistence type="predicted"/>
<dbReference type="Proteomes" id="UP000064189">
    <property type="component" value="Unassembled WGS sequence"/>
</dbReference>
<dbReference type="Gene3D" id="3.40.50.720">
    <property type="entry name" value="NAD(P)-binding Rossmann-like Domain"/>
    <property type="match status" value="1"/>
</dbReference>
<dbReference type="InterPro" id="IPR036291">
    <property type="entry name" value="NAD(P)-bd_dom_sf"/>
</dbReference>
<dbReference type="SMART" id="SM00829">
    <property type="entry name" value="PKS_ER"/>
    <property type="match status" value="1"/>
</dbReference>
<dbReference type="CDD" id="cd05288">
    <property type="entry name" value="PGDH"/>
    <property type="match status" value="1"/>
</dbReference>
<dbReference type="GO" id="GO:0016628">
    <property type="term" value="F:oxidoreductase activity, acting on the CH-CH group of donors, NAD or NADP as acceptor"/>
    <property type="evidence" value="ECO:0007669"/>
    <property type="project" value="InterPro"/>
</dbReference>
<comment type="caution">
    <text evidence="3">The sequence shown here is derived from an EMBL/GenBank/DDBJ whole genome shotgun (WGS) entry which is preliminary data.</text>
</comment>